<dbReference type="GO" id="GO:0046872">
    <property type="term" value="F:metal ion binding"/>
    <property type="evidence" value="ECO:0007669"/>
    <property type="project" value="UniProtKB-KW"/>
</dbReference>
<dbReference type="EMBL" id="DRUB01000131">
    <property type="protein sequence ID" value="HHR96513.1"/>
    <property type="molecule type" value="Genomic_DNA"/>
</dbReference>
<dbReference type="Pfam" id="PF12850">
    <property type="entry name" value="Metallophos_2"/>
    <property type="match status" value="1"/>
</dbReference>
<evidence type="ECO:0000256" key="1">
    <source>
        <dbReference type="RuleBase" id="RU362039"/>
    </source>
</evidence>
<keyword evidence="1" id="KW-0479">Metal-binding</keyword>
<dbReference type="NCBIfam" id="TIGR00040">
    <property type="entry name" value="yfcE"/>
    <property type="match status" value="1"/>
</dbReference>
<comment type="cofactor">
    <cofactor evidence="1">
        <name>a divalent metal cation</name>
        <dbReference type="ChEBI" id="CHEBI:60240"/>
    </cofactor>
</comment>
<feature type="domain" description="Calcineurin-like phosphoesterase" evidence="2">
    <location>
        <begin position="8"/>
        <end position="148"/>
    </location>
</feature>
<dbReference type="AlphaFoldDB" id="A0A7C5YYD6"/>
<evidence type="ECO:0000259" key="2">
    <source>
        <dbReference type="Pfam" id="PF12850"/>
    </source>
</evidence>
<dbReference type="SUPFAM" id="SSF56300">
    <property type="entry name" value="Metallo-dependent phosphatases"/>
    <property type="match status" value="1"/>
</dbReference>
<dbReference type="InterPro" id="IPR029052">
    <property type="entry name" value="Metallo-depent_PP-like"/>
</dbReference>
<reference evidence="4" key="1">
    <citation type="journal article" date="2020" name="mSystems">
        <title>Genome- and Community-Level Interaction Insights into Carbon Utilization and Element Cycling Functions of Hydrothermarchaeota in Hydrothermal Sediment.</title>
        <authorList>
            <person name="Zhou Z."/>
            <person name="Liu Y."/>
            <person name="Xu W."/>
            <person name="Pan J."/>
            <person name="Luo Z.H."/>
            <person name="Li M."/>
        </authorList>
    </citation>
    <scope>NUCLEOTIDE SEQUENCE [LARGE SCALE GENOMIC DNA]</scope>
    <source>
        <strain evidence="4">SpSt-1</strain>
        <strain evidence="3">SpSt-1121</strain>
    </source>
</reference>
<dbReference type="EC" id="3.1.4.-" evidence="1"/>
<protein>
    <recommendedName>
        <fullName evidence="1">Phosphoesterase</fullName>
        <ecNumber evidence="1">3.1.4.-</ecNumber>
    </recommendedName>
</protein>
<proteinExistence type="inferred from homology"/>
<dbReference type="EMBL" id="DRZI01000233">
    <property type="protein sequence ID" value="HHP82101.1"/>
    <property type="molecule type" value="Genomic_DNA"/>
</dbReference>
<gene>
    <name evidence="4" type="ORF">ENL47_06825</name>
    <name evidence="3" type="ORF">ENM84_05495</name>
</gene>
<evidence type="ECO:0000313" key="3">
    <source>
        <dbReference type="EMBL" id="HHP82101.1"/>
    </source>
</evidence>
<sequence>MGSTVYGLVIGDSHIHERADEFPEKFTNYFKSKKYDFVIHTGDLIDYDVLEYVKSLASKAYIVQGNMDYINLPEHEMFELFGIMIGVIHGDQVRPRGNIAGLTRIARSLGVVILISGHTHTPFIVFDSGILHINPGSVTGVWGGGGGSMIPSFIELRVLDTKRVYIALYQLENNEIMLAKEESILFA</sequence>
<evidence type="ECO:0000313" key="4">
    <source>
        <dbReference type="EMBL" id="HHR96513.1"/>
    </source>
</evidence>
<dbReference type="InterPro" id="IPR024654">
    <property type="entry name" value="Calcineurin-like_PHP_lpxH"/>
</dbReference>
<accession>A0A7C5YYD6</accession>
<dbReference type="PANTHER" id="PTHR11124">
    <property type="entry name" value="VACUOLAR SORTING PROTEIN VPS29"/>
    <property type="match status" value="1"/>
</dbReference>
<comment type="similarity">
    <text evidence="1">Belongs to the metallophosphoesterase superfamily. YfcE family.</text>
</comment>
<dbReference type="GO" id="GO:0016787">
    <property type="term" value="F:hydrolase activity"/>
    <property type="evidence" value="ECO:0007669"/>
    <property type="project" value="UniProtKB-UniRule"/>
</dbReference>
<name>A0A7C5YYD6_9CREN</name>
<dbReference type="Gene3D" id="3.60.21.10">
    <property type="match status" value="1"/>
</dbReference>
<organism evidence="4">
    <name type="scientific">Ignisphaera aggregans</name>
    <dbReference type="NCBI Taxonomy" id="334771"/>
    <lineage>
        <taxon>Archaea</taxon>
        <taxon>Thermoproteota</taxon>
        <taxon>Thermoprotei</taxon>
        <taxon>Desulfurococcales</taxon>
        <taxon>Desulfurococcaceae</taxon>
        <taxon>Ignisphaera</taxon>
    </lineage>
</organism>
<comment type="caution">
    <text evidence="4">The sequence shown here is derived from an EMBL/GenBank/DDBJ whole genome shotgun (WGS) entry which is preliminary data.</text>
</comment>
<dbReference type="InterPro" id="IPR000979">
    <property type="entry name" value="Phosphodiesterase_MJ0936/Vps29"/>
</dbReference>